<gene>
    <name evidence="2" type="ORF">I542_5150</name>
</gene>
<comment type="caution">
    <text evidence="2">The sequence shown here is derived from an EMBL/GenBank/DDBJ whole genome shotgun (WGS) entry which is preliminary data.</text>
</comment>
<dbReference type="Proteomes" id="UP000021210">
    <property type="component" value="Unassembled WGS sequence"/>
</dbReference>
<dbReference type="AlphaFoldDB" id="A0A829QP54"/>
<feature type="region of interest" description="Disordered" evidence="1">
    <location>
        <begin position="1"/>
        <end position="38"/>
    </location>
</feature>
<proteinExistence type="predicted"/>
<evidence type="ECO:0000313" key="2">
    <source>
        <dbReference type="EMBL" id="EUA64972.1"/>
    </source>
</evidence>
<sequence length="38" mass="4027">MSPHKIGMPHRGLWQRSGTVASTRLSMSTSGDVTSTAP</sequence>
<protein>
    <submittedName>
        <fullName evidence="2">Uncharacterized protein</fullName>
    </submittedName>
</protein>
<evidence type="ECO:0000313" key="3">
    <source>
        <dbReference type="Proteomes" id="UP000021210"/>
    </source>
</evidence>
<accession>A0A829QP54</accession>
<evidence type="ECO:0000256" key="1">
    <source>
        <dbReference type="SAM" id="MobiDB-lite"/>
    </source>
</evidence>
<reference evidence="2 3" key="1">
    <citation type="submission" date="2013-12" db="EMBL/GenBank/DDBJ databases">
        <authorList>
            <person name="Zelazny A."/>
            <person name="Olivier K."/>
            <person name="Holland S."/>
            <person name="Lenaerts A."/>
            <person name="Ordway D."/>
            <person name="DeGroote M.A."/>
            <person name="Parker T."/>
            <person name="Sizemore C."/>
            <person name="Tallon L.J."/>
            <person name="Sadzewicz L.K."/>
            <person name="Sengamalay N."/>
            <person name="Fraser C.M."/>
            <person name="Hine E."/>
            <person name="Shefchek K.A."/>
            <person name="Das S.P."/>
            <person name="Tettelin H."/>
        </authorList>
    </citation>
    <scope>NUCLEOTIDE SEQUENCE [LARGE SCALE GENOMIC DNA]</scope>
    <source>
        <strain evidence="2 3">1948</strain>
    </source>
</reference>
<dbReference type="EMBL" id="JAOH01000002">
    <property type="protein sequence ID" value="EUA64972.1"/>
    <property type="molecule type" value="Genomic_DNA"/>
</dbReference>
<organism evidence="2 3">
    <name type="scientific">Mycobacteroides abscessus 1948</name>
    <dbReference type="NCBI Taxonomy" id="1299323"/>
    <lineage>
        <taxon>Bacteria</taxon>
        <taxon>Bacillati</taxon>
        <taxon>Actinomycetota</taxon>
        <taxon>Actinomycetes</taxon>
        <taxon>Mycobacteriales</taxon>
        <taxon>Mycobacteriaceae</taxon>
        <taxon>Mycobacteroides</taxon>
        <taxon>Mycobacteroides abscessus</taxon>
    </lineage>
</organism>
<name>A0A829QP54_9MYCO</name>
<feature type="compositionally biased region" description="Polar residues" evidence="1">
    <location>
        <begin position="16"/>
        <end position="38"/>
    </location>
</feature>